<name>A0A7C3MN57_DICTH</name>
<proteinExistence type="predicted"/>
<dbReference type="AlphaFoldDB" id="A0A7C3MN57"/>
<gene>
    <name evidence="1" type="ORF">ENW00_02180</name>
</gene>
<evidence type="ECO:0000313" key="1">
    <source>
        <dbReference type="EMBL" id="HFX12952.1"/>
    </source>
</evidence>
<dbReference type="EMBL" id="DTIN01000009">
    <property type="protein sequence ID" value="HFX12952.1"/>
    <property type="molecule type" value="Genomic_DNA"/>
</dbReference>
<reference evidence="1" key="1">
    <citation type="journal article" date="2020" name="mSystems">
        <title>Genome- and Community-Level Interaction Insights into Carbon Utilization and Element Cycling Functions of Hydrothermarchaeota in Hydrothermal Sediment.</title>
        <authorList>
            <person name="Zhou Z."/>
            <person name="Liu Y."/>
            <person name="Xu W."/>
            <person name="Pan J."/>
            <person name="Luo Z.H."/>
            <person name="Li M."/>
        </authorList>
    </citation>
    <scope>NUCLEOTIDE SEQUENCE [LARGE SCALE GENOMIC DNA]</scope>
    <source>
        <strain evidence="1">SpSt-81</strain>
    </source>
</reference>
<sequence length="105" mass="12155">MGVVLRLSYNFPIYIVRILKKDENINRYDIPVVAIGNAREILILCQKILAPKLSLSEFFQIYKKQAEDRGINTKNLEINTFLKILALLNVIEIYEIPKEIFSNDG</sequence>
<accession>A0A7C3MN57</accession>
<comment type="caution">
    <text evidence="1">The sequence shown here is derived from an EMBL/GenBank/DDBJ whole genome shotgun (WGS) entry which is preliminary data.</text>
</comment>
<protein>
    <submittedName>
        <fullName evidence="1">Uncharacterized protein</fullName>
    </submittedName>
</protein>
<organism evidence="1">
    <name type="scientific">Dictyoglomus thermophilum</name>
    <dbReference type="NCBI Taxonomy" id="14"/>
    <lineage>
        <taxon>Bacteria</taxon>
        <taxon>Pseudomonadati</taxon>
        <taxon>Dictyoglomota</taxon>
        <taxon>Dictyoglomia</taxon>
        <taxon>Dictyoglomales</taxon>
        <taxon>Dictyoglomaceae</taxon>
        <taxon>Dictyoglomus</taxon>
    </lineage>
</organism>